<dbReference type="RefSeq" id="WP_107939437.1">
    <property type="nucleotide sequence ID" value="NZ_QANS01000002.1"/>
</dbReference>
<evidence type="ECO:0000313" key="1">
    <source>
        <dbReference type="EMBL" id="PTU32245.1"/>
    </source>
</evidence>
<proteinExistence type="predicted"/>
<dbReference type="OrthoDB" id="5453446at2"/>
<dbReference type="EMBL" id="QANS01000002">
    <property type="protein sequence ID" value="PTU32245.1"/>
    <property type="molecule type" value="Genomic_DNA"/>
</dbReference>
<evidence type="ECO:0008006" key="3">
    <source>
        <dbReference type="Google" id="ProtNLM"/>
    </source>
</evidence>
<reference evidence="1 2" key="1">
    <citation type="submission" date="2018-04" db="EMBL/GenBank/DDBJ databases">
        <title>Novel species isolated from glacier.</title>
        <authorList>
            <person name="Liu Q."/>
            <person name="Xin Y.-H."/>
        </authorList>
    </citation>
    <scope>NUCLEOTIDE SEQUENCE [LARGE SCALE GENOMIC DNA]</scope>
    <source>
        <strain evidence="1 2">GT1R17</strain>
    </source>
</reference>
<name>A0A2T5MI62_9GAMM</name>
<organism evidence="1 2">
    <name type="scientific">Stenotrophobium rhamnosiphilum</name>
    <dbReference type="NCBI Taxonomy" id="2029166"/>
    <lineage>
        <taxon>Bacteria</taxon>
        <taxon>Pseudomonadati</taxon>
        <taxon>Pseudomonadota</taxon>
        <taxon>Gammaproteobacteria</taxon>
        <taxon>Nevskiales</taxon>
        <taxon>Nevskiaceae</taxon>
        <taxon>Stenotrophobium</taxon>
    </lineage>
</organism>
<evidence type="ECO:0000313" key="2">
    <source>
        <dbReference type="Proteomes" id="UP000244248"/>
    </source>
</evidence>
<keyword evidence="2" id="KW-1185">Reference proteome</keyword>
<accession>A0A2T5MI62</accession>
<gene>
    <name evidence="1" type="ORF">CJD38_06195</name>
</gene>
<protein>
    <recommendedName>
        <fullName evidence="3">DUF3987 domain-containing protein</fullName>
    </recommendedName>
</protein>
<dbReference type="AlphaFoldDB" id="A0A2T5MI62"/>
<sequence>MRSNAASFSPYSVPPGLLGELAQFIYAAAPRPVPEIALAGAIGLMAGICGRAYNVSNPPTGLNLYTLLLAPTGTGKEAIANGITALMKSIRQTVPSSVEFIGPASIASPQALAKYLANTSPSFVSILGEFGLTMQQMANPKAPLHLVGLRQIMLDLYNKSGVNSELRPSIYSEREKNTSVVASPAFSIIGESTPESFYEGLSERSVSDGLLPRFTIVEYRGDRPSRNEDAHAMPSPELAAKLAELCSYALSRNHPGQTPITVQLTIEAQSMFDDFDLYADEQIRGSTEVTRQLWNRAHIKALKLGALVAIGRTLYAPMITPDIALWAIQIEKTNVHNLQSRFETGEVGEQIFSEMSQQSRLRSVIKDWFLKPWPELQRYKIGTESMRTGGIVPYSYLSKRLTNDAAFKNFKTGATATLKRTIDELCKCGEINRVSPGQLKARYGITMESYAITDVEQFLAGLKHEVKSFF</sequence>
<comment type="caution">
    <text evidence="1">The sequence shown here is derived from an EMBL/GenBank/DDBJ whole genome shotgun (WGS) entry which is preliminary data.</text>
</comment>
<dbReference type="Proteomes" id="UP000244248">
    <property type="component" value="Unassembled WGS sequence"/>
</dbReference>